<evidence type="ECO:0000259" key="15">
    <source>
        <dbReference type="SMART" id="SM01217"/>
    </source>
</evidence>
<keyword evidence="10" id="KW-0325">Glycoprotein</keyword>
<dbReference type="InterPro" id="IPR002772">
    <property type="entry name" value="Glyco_hydro_3_C"/>
</dbReference>
<sequence length="756" mass="81585">MITYTLKRGLSFSGETKVGGGGGGARRTGGLVYPAAQGNGTTSAAWAAAYARARSLVSQMTLEEKSNVTRGHVGKCVGNSGAVPRLGVPELCFADAPDGVRGQEFVSAFPAGIHLGATFDSDLMYRYGKALGDEYRGKGIHVALGPFIGPLGRVARGGRNWEGLGPDPYLGGIGGGLITKGIQDAGVIATPKHWLLQEQEWRRFPSSAGEAMSSNADDRTIHELYAWPFYDSLKAGAGCVMCSYQRTNHSYGCQNSKLMNGILKTELGFEGFVVSDWAAQHAGVASANAGLDVVMPDGGYWGQNLTSAVNNGSVAVERLDDMVTRVLAAHFFTGQGEDFPENGVFAYNVIHPIIDVRNQHASLIREIGAAGHVLVKNVNNTLPLLKPRFLNIYGYDAEVKANPWDNPARFGGGYEVNFGWQTLNGTLITAGGSGSSTPPYVISPFKALQDRIIADGGILRWDFFGQNPTIYANADACLVFINAYGSESFDRTTLMDPWSDRLVQNIATNCSNTIVVVHSAGIRVVDAWIDHPNVTAVVFAGLPGQESGHSLVDVLYGAVNPSGRLPYTVARNESDYIVLNSTIDFSAFPQSNFSEGLYIDYRSFDARNITPRFEFGYGLSYTTFTYANLSLEAVDGADTSPYPSPDLEIVQGGHPDLWDVLYTARVTITNSGGLEGAEVAQLYLGIPNSPSRQLRGFARVGPLGAGRSKEAVFEIRRRDLSIWNTVTQQWELQRGNYNVWVGASSRDIRLTTTLMI</sequence>
<dbReference type="PROSITE" id="PS00775">
    <property type="entry name" value="GLYCOSYL_HYDROL_F3"/>
    <property type="match status" value="1"/>
</dbReference>
<dbReference type="PANTHER" id="PTHR42715">
    <property type="entry name" value="BETA-GLUCOSIDASE"/>
    <property type="match status" value="1"/>
</dbReference>
<dbReference type="Pfam" id="PF14310">
    <property type="entry name" value="Fn3-like"/>
    <property type="match status" value="1"/>
</dbReference>
<dbReference type="InterPro" id="IPR001764">
    <property type="entry name" value="Glyco_hydro_3_N"/>
</dbReference>
<evidence type="ECO:0000256" key="12">
    <source>
        <dbReference type="ARBA" id="ARBA00023295"/>
    </source>
</evidence>
<keyword evidence="12 14" id="KW-0326">Glycosidase</keyword>
<dbReference type="InterPro" id="IPR026891">
    <property type="entry name" value="Fn3-like"/>
</dbReference>
<evidence type="ECO:0000256" key="9">
    <source>
        <dbReference type="ARBA" id="ARBA00023001"/>
    </source>
</evidence>
<accession>A0ABQ9NX30</accession>
<dbReference type="PANTHER" id="PTHR42715:SF5">
    <property type="entry name" value="BETA-GLUCOSIDASE M-RELATED"/>
    <property type="match status" value="1"/>
</dbReference>
<keyword evidence="8 14" id="KW-0378">Hydrolase</keyword>
<evidence type="ECO:0000256" key="10">
    <source>
        <dbReference type="ARBA" id="ARBA00023180"/>
    </source>
</evidence>
<dbReference type="Gene3D" id="3.20.20.300">
    <property type="entry name" value="Glycoside hydrolase, family 3, N-terminal domain"/>
    <property type="match status" value="1"/>
</dbReference>
<evidence type="ECO:0000256" key="13">
    <source>
        <dbReference type="ARBA" id="ARBA00023326"/>
    </source>
</evidence>
<feature type="domain" description="Fibronectin type III-like" evidence="15">
    <location>
        <begin position="678"/>
        <end position="745"/>
    </location>
</feature>
<evidence type="ECO:0000256" key="4">
    <source>
        <dbReference type="ARBA" id="ARBA00005336"/>
    </source>
</evidence>
<dbReference type="InterPro" id="IPR050288">
    <property type="entry name" value="Cellulose_deg_GH3"/>
</dbReference>
<dbReference type="Gene3D" id="3.40.50.1700">
    <property type="entry name" value="Glycoside hydrolase family 3 C-terminal domain"/>
    <property type="match status" value="1"/>
</dbReference>
<protein>
    <recommendedName>
        <fullName evidence="5 14">beta-glucosidase</fullName>
        <ecNumber evidence="5 14">3.2.1.21</ecNumber>
    </recommendedName>
</protein>
<comment type="caution">
    <text evidence="16">The sequence shown here is derived from an EMBL/GenBank/DDBJ whole genome shotgun (WGS) entry which is preliminary data.</text>
</comment>
<keyword evidence="6" id="KW-0964">Secreted</keyword>
<dbReference type="InterPro" id="IPR036962">
    <property type="entry name" value="Glyco_hydro_3_N_sf"/>
</dbReference>
<name>A0ABQ9NX30_9PEZI</name>
<gene>
    <name evidence="16" type="ORF">H2201_003065</name>
</gene>
<comment type="pathway">
    <text evidence="3 14">Glycan metabolism; cellulose degradation.</text>
</comment>
<dbReference type="Pfam" id="PF01915">
    <property type="entry name" value="Glyco_hydro_3_C"/>
    <property type="match status" value="1"/>
</dbReference>
<evidence type="ECO:0000256" key="7">
    <source>
        <dbReference type="ARBA" id="ARBA00022729"/>
    </source>
</evidence>
<dbReference type="SMART" id="SM01217">
    <property type="entry name" value="Fn3_like"/>
    <property type="match status" value="1"/>
</dbReference>
<keyword evidence="11 14" id="KW-0119">Carbohydrate metabolism</keyword>
<evidence type="ECO:0000256" key="2">
    <source>
        <dbReference type="ARBA" id="ARBA00004613"/>
    </source>
</evidence>
<dbReference type="SUPFAM" id="SSF51445">
    <property type="entry name" value="(Trans)glycosidases"/>
    <property type="match status" value="1"/>
</dbReference>
<organism evidence="16 17">
    <name type="scientific">Coniosporium apollinis</name>
    <dbReference type="NCBI Taxonomy" id="61459"/>
    <lineage>
        <taxon>Eukaryota</taxon>
        <taxon>Fungi</taxon>
        <taxon>Dikarya</taxon>
        <taxon>Ascomycota</taxon>
        <taxon>Pezizomycotina</taxon>
        <taxon>Dothideomycetes</taxon>
        <taxon>Dothideomycetes incertae sedis</taxon>
        <taxon>Coniosporium</taxon>
    </lineage>
</organism>
<reference evidence="16" key="1">
    <citation type="submission" date="2022-10" db="EMBL/GenBank/DDBJ databases">
        <title>Culturing micro-colonial fungi from biological soil crusts in the Mojave desert and describing Neophaeococcomyces mojavensis, and introducing the new genera and species Taxawa tesnikishii.</title>
        <authorList>
            <person name="Kurbessoian T."/>
            <person name="Stajich J.E."/>
        </authorList>
    </citation>
    <scope>NUCLEOTIDE SEQUENCE</scope>
    <source>
        <strain evidence="16">TK_1</strain>
    </source>
</reference>
<evidence type="ECO:0000313" key="16">
    <source>
        <dbReference type="EMBL" id="KAJ9666931.1"/>
    </source>
</evidence>
<dbReference type="SUPFAM" id="SSF52279">
    <property type="entry name" value="Beta-D-glucan exohydrolase, C-terminal domain"/>
    <property type="match status" value="1"/>
</dbReference>
<evidence type="ECO:0000256" key="3">
    <source>
        <dbReference type="ARBA" id="ARBA00004987"/>
    </source>
</evidence>
<dbReference type="InterPro" id="IPR017853">
    <property type="entry name" value="GH"/>
</dbReference>
<dbReference type="PRINTS" id="PR00133">
    <property type="entry name" value="GLHYDRLASE3"/>
</dbReference>
<comment type="catalytic activity">
    <reaction evidence="1 14">
        <text>Hydrolysis of terminal, non-reducing beta-D-glucosyl residues with release of beta-D-glucose.</text>
        <dbReference type="EC" id="3.2.1.21"/>
    </reaction>
</comment>
<evidence type="ECO:0000313" key="17">
    <source>
        <dbReference type="Proteomes" id="UP001172684"/>
    </source>
</evidence>
<dbReference type="InterPro" id="IPR013783">
    <property type="entry name" value="Ig-like_fold"/>
</dbReference>
<dbReference type="Proteomes" id="UP001172684">
    <property type="component" value="Unassembled WGS sequence"/>
</dbReference>
<evidence type="ECO:0000256" key="5">
    <source>
        <dbReference type="ARBA" id="ARBA00012744"/>
    </source>
</evidence>
<dbReference type="InterPro" id="IPR019800">
    <property type="entry name" value="Glyco_hydro_3_AS"/>
</dbReference>
<evidence type="ECO:0000256" key="8">
    <source>
        <dbReference type="ARBA" id="ARBA00022801"/>
    </source>
</evidence>
<keyword evidence="13 14" id="KW-0624">Polysaccharide degradation</keyword>
<keyword evidence="9" id="KW-0136">Cellulose degradation</keyword>
<dbReference type="EC" id="3.2.1.21" evidence="5 14"/>
<dbReference type="Pfam" id="PF00933">
    <property type="entry name" value="Glyco_hydro_3"/>
    <property type="match status" value="1"/>
</dbReference>
<dbReference type="EMBL" id="JAPDRL010000016">
    <property type="protein sequence ID" value="KAJ9666931.1"/>
    <property type="molecule type" value="Genomic_DNA"/>
</dbReference>
<keyword evidence="7" id="KW-0732">Signal</keyword>
<proteinExistence type="inferred from homology"/>
<comment type="subcellular location">
    <subcellularLocation>
        <location evidence="2">Secreted</location>
    </subcellularLocation>
</comment>
<dbReference type="Gene3D" id="2.60.40.10">
    <property type="entry name" value="Immunoglobulins"/>
    <property type="match status" value="1"/>
</dbReference>
<evidence type="ECO:0000256" key="1">
    <source>
        <dbReference type="ARBA" id="ARBA00000448"/>
    </source>
</evidence>
<evidence type="ECO:0000256" key="6">
    <source>
        <dbReference type="ARBA" id="ARBA00022525"/>
    </source>
</evidence>
<comment type="similarity">
    <text evidence="4 14">Belongs to the glycosyl hydrolase 3 family.</text>
</comment>
<evidence type="ECO:0000256" key="14">
    <source>
        <dbReference type="RuleBase" id="RU361161"/>
    </source>
</evidence>
<keyword evidence="17" id="KW-1185">Reference proteome</keyword>
<dbReference type="InterPro" id="IPR036881">
    <property type="entry name" value="Glyco_hydro_3_C_sf"/>
</dbReference>
<evidence type="ECO:0000256" key="11">
    <source>
        <dbReference type="ARBA" id="ARBA00023277"/>
    </source>
</evidence>